<dbReference type="GO" id="GO:0035267">
    <property type="term" value="C:NuA4 histone acetyltransferase complex"/>
    <property type="evidence" value="ECO:0007669"/>
    <property type="project" value="TreeGrafter"/>
</dbReference>
<comment type="caution">
    <text evidence="11">The sequence shown here is derived from an EMBL/GenBank/DDBJ whole genome shotgun (WGS) entry which is preliminary data.</text>
</comment>
<dbReference type="Pfam" id="PF11717">
    <property type="entry name" value="Tudor-knot"/>
    <property type="match status" value="1"/>
</dbReference>
<evidence type="ECO:0000256" key="2">
    <source>
        <dbReference type="ARBA" id="ARBA00009093"/>
    </source>
</evidence>
<comment type="subcellular location">
    <subcellularLocation>
        <location evidence="1">Nucleus</location>
    </subcellularLocation>
</comment>
<keyword evidence="7" id="KW-0539">Nucleus</keyword>
<keyword evidence="12" id="KW-1185">Reference proteome</keyword>
<evidence type="ECO:0000256" key="3">
    <source>
        <dbReference type="ARBA" id="ARBA00018505"/>
    </source>
</evidence>
<evidence type="ECO:0000256" key="7">
    <source>
        <dbReference type="ARBA" id="ARBA00023242"/>
    </source>
</evidence>
<comment type="similarity">
    <text evidence="2">Belongs to the MRG family.</text>
</comment>
<dbReference type="InterPro" id="IPR038217">
    <property type="entry name" value="MRG_C_sf"/>
</dbReference>
<evidence type="ECO:0000256" key="5">
    <source>
        <dbReference type="ARBA" id="ARBA00023015"/>
    </source>
</evidence>
<accession>A0AAW0A739</accession>
<keyword evidence="5" id="KW-0805">Transcription regulation</keyword>
<organism evidence="11 12">
    <name type="scientific">Favolaschia claudopus</name>
    <dbReference type="NCBI Taxonomy" id="2862362"/>
    <lineage>
        <taxon>Eukaryota</taxon>
        <taxon>Fungi</taxon>
        <taxon>Dikarya</taxon>
        <taxon>Basidiomycota</taxon>
        <taxon>Agaricomycotina</taxon>
        <taxon>Agaricomycetes</taxon>
        <taxon>Agaricomycetidae</taxon>
        <taxon>Agaricales</taxon>
        <taxon>Marasmiineae</taxon>
        <taxon>Mycenaceae</taxon>
        <taxon>Favolaschia</taxon>
    </lineage>
</organism>
<protein>
    <recommendedName>
        <fullName evidence="3">Chromatin modification-related protein EAF3</fullName>
    </recommendedName>
</protein>
<dbReference type="InterPro" id="IPR016197">
    <property type="entry name" value="Chromo-like_dom_sf"/>
</dbReference>
<evidence type="ECO:0000256" key="4">
    <source>
        <dbReference type="ARBA" id="ARBA00022853"/>
    </source>
</evidence>
<dbReference type="Gene3D" id="2.30.30.140">
    <property type="match status" value="1"/>
</dbReference>
<dbReference type="EMBL" id="JAWWNJ010000080">
    <property type="protein sequence ID" value="KAK7002027.1"/>
    <property type="molecule type" value="Genomic_DNA"/>
</dbReference>
<dbReference type="InterPro" id="IPR008676">
    <property type="entry name" value="MRG"/>
</dbReference>
<sequence length="357" mass="40513">MSLTYAPGMLVVCPCHGAQYRPAHILKMQDLEISQRNVLTAIGGRHYLVSYCGLDRTWNEWVPESSLRDCDNSSGGRIRERPSNMSVALVEASSLNWERGMLERQMRYPALAFNVVIKQATMKLGFPQQLKYKLKNDEDTILNQGKLFTLPRTVTVEKLLTNFGHLMESRPSLGNSRPSTIPATVISGLLTYFDSFLPTLLLYPAERPQYRSIRGKYVVEVDIAKERAMSQIYGAEHLLRLIAYLPHLVAYSELDAGSTEIIQEYLNELLCTVVTEHELPYVEGPHKNTANDVLNTTDAHWVKHIICNAKRWKSKFWSSACPRRARRGNRFEEVIKRKIGSSNKPSRTASEEPEASA</sequence>
<proteinExistence type="inferred from homology"/>
<evidence type="ECO:0000313" key="12">
    <source>
        <dbReference type="Proteomes" id="UP001362999"/>
    </source>
</evidence>
<evidence type="ECO:0000259" key="9">
    <source>
        <dbReference type="Pfam" id="PF05712"/>
    </source>
</evidence>
<dbReference type="InterPro" id="IPR026541">
    <property type="entry name" value="MRG_dom"/>
</dbReference>
<dbReference type="GO" id="GO:0006355">
    <property type="term" value="P:regulation of DNA-templated transcription"/>
    <property type="evidence" value="ECO:0007669"/>
    <property type="project" value="InterPro"/>
</dbReference>
<evidence type="ECO:0000259" key="10">
    <source>
        <dbReference type="Pfam" id="PF11717"/>
    </source>
</evidence>
<dbReference type="GO" id="GO:0006325">
    <property type="term" value="P:chromatin organization"/>
    <property type="evidence" value="ECO:0007669"/>
    <property type="project" value="UniProtKB-KW"/>
</dbReference>
<reference evidence="11 12" key="1">
    <citation type="journal article" date="2024" name="J Genomics">
        <title>Draft genome sequencing and assembly of Favolaschia claudopus CIRM-BRFM 2984 isolated from oak limbs.</title>
        <authorList>
            <person name="Navarro D."/>
            <person name="Drula E."/>
            <person name="Chaduli D."/>
            <person name="Cazenave R."/>
            <person name="Ahrendt S."/>
            <person name="Wang J."/>
            <person name="Lipzen A."/>
            <person name="Daum C."/>
            <person name="Barry K."/>
            <person name="Grigoriev I.V."/>
            <person name="Favel A."/>
            <person name="Rosso M.N."/>
            <person name="Martin F."/>
        </authorList>
    </citation>
    <scope>NUCLEOTIDE SEQUENCE [LARGE SCALE GENOMIC DNA]</scope>
    <source>
        <strain evidence="11 12">CIRM-BRFM 2984</strain>
    </source>
</reference>
<dbReference type="SUPFAM" id="SSF54160">
    <property type="entry name" value="Chromo domain-like"/>
    <property type="match status" value="1"/>
</dbReference>
<dbReference type="GO" id="GO:0005634">
    <property type="term" value="C:nucleus"/>
    <property type="evidence" value="ECO:0007669"/>
    <property type="project" value="UniProtKB-SubCell"/>
</dbReference>
<feature type="region of interest" description="Disordered" evidence="8">
    <location>
        <begin position="336"/>
        <end position="357"/>
    </location>
</feature>
<feature type="domain" description="Tudor-knot" evidence="10">
    <location>
        <begin position="16"/>
        <end position="68"/>
    </location>
</feature>
<name>A0AAW0A739_9AGAR</name>
<evidence type="ECO:0000256" key="8">
    <source>
        <dbReference type="SAM" id="MobiDB-lite"/>
    </source>
</evidence>
<dbReference type="Gene3D" id="1.10.274.30">
    <property type="entry name" value="MRG domain"/>
    <property type="match status" value="1"/>
</dbReference>
<keyword evidence="4" id="KW-0156">Chromatin regulator</keyword>
<dbReference type="Proteomes" id="UP001362999">
    <property type="component" value="Unassembled WGS sequence"/>
</dbReference>
<dbReference type="PANTHER" id="PTHR10880:SF15">
    <property type="entry name" value="MSL COMPLEX SUBUNIT 3"/>
    <property type="match status" value="1"/>
</dbReference>
<dbReference type="AlphaFoldDB" id="A0AAW0A739"/>
<evidence type="ECO:0000256" key="1">
    <source>
        <dbReference type="ARBA" id="ARBA00004123"/>
    </source>
</evidence>
<evidence type="ECO:0000313" key="11">
    <source>
        <dbReference type="EMBL" id="KAK7002027.1"/>
    </source>
</evidence>
<keyword evidence="6" id="KW-0804">Transcription</keyword>
<dbReference type="Pfam" id="PF05712">
    <property type="entry name" value="MRG"/>
    <property type="match status" value="1"/>
</dbReference>
<evidence type="ECO:0000256" key="6">
    <source>
        <dbReference type="ARBA" id="ARBA00023163"/>
    </source>
</evidence>
<feature type="domain" description="MRG" evidence="9">
    <location>
        <begin position="118"/>
        <end position="271"/>
    </location>
</feature>
<gene>
    <name evidence="11" type="ORF">R3P38DRAFT_2795040</name>
</gene>
<dbReference type="PROSITE" id="PS51640">
    <property type="entry name" value="MRG"/>
    <property type="match status" value="1"/>
</dbReference>
<dbReference type="InterPro" id="IPR025995">
    <property type="entry name" value="Tudor-knot"/>
</dbReference>
<dbReference type="PANTHER" id="PTHR10880">
    <property type="entry name" value="MORTALITY FACTOR 4-LIKE PROTEIN"/>
    <property type="match status" value="1"/>
</dbReference>